<feature type="non-terminal residue" evidence="2">
    <location>
        <position position="1"/>
    </location>
</feature>
<feature type="region of interest" description="Disordered" evidence="1">
    <location>
        <begin position="73"/>
        <end position="148"/>
    </location>
</feature>
<organism evidence="2 3">
    <name type="scientific">Ophiophagus hannah</name>
    <name type="common">King cobra</name>
    <name type="synonym">Naja hannah</name>
    <dbReference type="NCBI Taxonomy" id="8665"/>
    <lineage>
        <taxon>Eukaryota</taxon>
        <taxon>Metazoa</taxon>
        <taxon>Chordata</taxon>
        <taxon>Craniata</taxon>
        <taxon>Vertebrata</taxon>
        <taxon>Euteleostomi</taxon>
        <taxon>Lepidosauria</taxon>
        <taxon>Squamata</taxon>
        <taxon>Bifurcata</taxon>
        <taxon>Unidentata</taxon>
        <taxon>Episquamata</taxon>
        <taxon>Toxicofera</taxon>
        <taxon>Serpentes</taxon>
        <taxon>Colubroidea</taxon>
        <taxon>Elapidae</taxon>
        <taxon>Elapinae</taxon>
        <taxon>Ophiophagus</taxon>
    </lineage>
</organism>
<dbReference type="InterPro" id="IPR036871">
    <property type="entry name" value="PX_dom_sf"/>
</dbReference>
<evidence type="ECO:0000313" key="3">
    <source>
        <dbReference type="Proteomes" id="UP000018936"/>
    </source>
</evidence>
<gene>
    <name evidence="2" type="primary">Snx29</name>
    <name evidence="2" type="ORF">L345_16363</name>
</gene>
<feature type="compositionally biased region" description="Basic and acidic residues" evidence="1">
    <location>
        <begin position="138"/>
        <end position="148"/>
    </location>
</feature>
<evidence type="ECO:0000313" key="2">
    <source>
        <dbReference type="EMBL" id="ETE57918.1"/>
    </source>
</evidence>
<dbReference type="Proteomes" id="UP000018936">
    <property type="component" value="Unassembled WGS sequence"/>
</dbReference>
<dbReference type="PANTHER" id="PTHR47194">
    <property type="entry name" value="SORTING NEXIN-29-RELATED"/>
    <property type="match status" value="1"/>
</dbReference>
<comment type="caution">
    <text evidence="2">The sequence shown here is derived from an EMBL/GenBank/DDBJ whole genome shotgun (WGS) entry which is preliminary data.</text>
</comment>
<reference evidence="2 3" key="1">
    <citation type="journal article" date="2013" name="Proc. Natl. Acad. Sci. U.S.A.">
        <title>The king cobra genome reveals dynamic gene evolution and adaptation in the snake venom system.</title>
        <authorList>
            <person name="Vonk F.J."/>
            <person name="Casewell N.R."/>
            <person name="Henkel C.V."/>
            <person name="Heimberg A.M."/>
            <person name="Jansen H.J."/>
            <person name="McCleary R.J."/>
            <person name="Kerkkamp H.M."/>
            <person name="Vos R.A."/>
            <person name="Guerreiro I."/>
            <person name="Calvete J.J."/>
            <person name="Wuster W."/>
            <person name="Woods A.E."/>
            <person name="Logan J.M."/>
            <person name="Harrison R.A."/>
            <person name="Castoe T.A."/>
            <person name="de Koning A.P."/>
            <person name="Pollock D.D."/>
            <person name="Yandell M."/>
            <person name="Calderon D."/>
            <person name="Renjifo C."/>
            <person name="Currier R.B."/>
            <person name="Salgado D."/>
            <person name="Pla D."/>
            <person name="Sanz L."/>
            <person name="Hyder A.S."/>
            <person name="Ribeiro J.M."/>
            <person name="Arntzen J.W."/>
            <person name="van den Thillart G.E."/>
            <person name="Boetzer M."/>
            <person name="Pirovano W."/>
            <person name="Dirks R.P."/>
            <person name="Spaink H.P."/>
            <person name="Duboule D."/>
            <person name="McGlinn E."/>
            <person name="Kini R.M."/>
            <person name="Richardson M.K."/>
        </authorList>
    </citation>
    <scope>NUCLEOTIDE SEQUENCE</scope>
    <source>
        <tissue evidence="2">Blood</tissue>
    </source>
</reference>
<dbReference type="GO" id="GO:0035091">
    <property type="term" value="F:phosphatidylinositol binding"/>
    <property type="evidence" value="ECO:0007669"/>
    <property type="project" value="InterPro"/>
</dbReference>
<dbReference type="OrthoDB" id="428895at2759"/>
<dbReference type="PANTHER" id="PTHR47194:SF4">
    <property type="entry name" value="SORTING NEXIN-29"/>
    <property type="match status" value="1"/>
</dbReference>
<proteinExistence type="predicted"/>
<feature type="compositionally biased region" description="Basic and acidic residues" evidence="1">
    <location>
        <begin position="73"/>
        <end position="111"/>
    </location>
</feature>
<dbReference type="EMBL" id="AZIM01007533">
    <property type="protein sequence ID" value="ETE57918.1"/>
    <property type="molecule type" value="Genomic_DNA"/>
</dbReference>
<name>V8N8D1_OPHHA</name>
<keyword evidence="3" id="KW-1185">Reference proteome</keyword>
<dbReference type="Gene3D" id="3.30.1520.10">
    <property type="entry name" value="Phox-like domain"/>
    <property type="match status" value="1"/>
</dbReference>
<sequence>GSLFCSYQDVHVSVNDFNLPSRDAKFVEERRKQLQNYLRNVMNKVIQALPEFIANPKKETLIQLMPFFVGREEKRKEWRKGGREGRKVEGMEKGREGGRKEGRNEGRKEGDFQPAGESATKTNHRRATPHFPRLSRNHPREPRNPEPQ</sequence>
<accession>V8N8D1</accession>
<feature type="compositionally biased region" description="Basic residues" evidence="1">
    <location>
        <begin position="122"/>
        <end position="137"/>
    </location>
</feature>
<dbReference type="AlphaFoldDB" id="V8N8D1"/>
<dbReference type="SUPFAM" id="SSF64268">
    <property type="entry name" value="PX domain"/>
    <property type="match status" value="1"/>
</dbReference>
<protein>
    <submittedName>
        <fullName evidence="2">Sorting nexin-29</fullName>
    </submittedName>
</protein>
<evidence type="ECO:0000256" key="1">
    <source>
        <dbReference type="SAM" id="MobiDB-lite"/>
    </source>
</evidence>
<feature type="non-terminal residue" evidence="2">
    <location>
        <position position="148"/>
    </location>
</feature>